<protein>
    <submittedName>
        <fullName evidence="1">Uncharacterized protein</fullName>
    </submittedName>
</protein>
<sequence>MMNKENALEHISRWIDQRKKEGYEIASVGIKGMEEVHINLKKETPSFNDVDKNMSIVWSYFKDKKNKFDDVEIQAWEAKDDKIYILFELPYSSNHYCLDCRLSADELIKELLNCIISDLESMHLTIEQYVMELKSKRK</sequence>
<proteinExistence type="predicted"/>
<dbReference type="EMBL" id="BK016258">
    <property type="protein sequence ID" value="DAG05401.1"/>
    <property type="molecule type" value="Genomic_DNA"/>
</dbReference>
<evidence type="ECO:0000313" key="1">
    <source>
        <dbReference type="EMBL" id="DAG05401.1"/>
    </source>
</evidence>
<reference evidence="1" key="1">
    <citation type="journal article" date="2021" name="Proc. Natl. Acad. Sci. U.S.A.">
        <title>A Catalog of Tens of Thousands of Viruses from Human Metagenomes Reveals Hidden Associations with Chronic Diseases.</title>
        <authorList>
            <person name="Tisza M.J."/>
            <person name="Buck C.B."/>
        </authorList>
    </citation>
    <scope>NUCLEOTIDE SEQUENCE</scope>
    <source>
        <strain evidence="1">Ctai52</strain>
    </source>
</reference>
<name>A0A8S5VF52_9CAUD</name>
<organism evidence="1">
    <name type="scientific">Myoviridae sp. ctai52</name>
    <dbReference type="NCBI Taxonomy" id="2825134"/>
    <lineage>
        <taxon>Viruses</taxon>
        <taxon>Duplodnaviria</taxon>
        <taxon>Heunggongvirae</taxon>
        <taxon>Uroviricota</taxon>
        <taxon>Caudoviricetes</taxon>
    </lineage>
</organism>
<accession>A0A8S5VF52</accession>